<name>A0A318KHR8_9FIRM</name>
<dbReference type="SUPFAM" id="SSF63520">
    <property type="entry name" value="PTS-regulatory domain, PRD"/>
    <property type="match status" value="2"/>
</dbReference>
<dbReference type="EMBL" id="QJKH01000021">
    <property type="protein sequence ID" value="PXX75037.1"/>
    <property type="molecule type" value="Genomic_DNA"/>
</dbReference>
<dbReference type="InterPro" id="IPR036634">
    <property type="entry name" value="PRD_sf"/>
</dbReference>
<evidence type="ECO:0000313" key="6">
    <source>
        <dbReference type="Proteomes" id="UP000247612"/>
    </source>
</evidence>
<sequence>MRVIKNIHNNISLCLDSKGNEVIAFGKGIGFRKPPYDIPVSQIERTFYNANPILVDTLSQIPEAIIQVSTDIIDYANQMLNGKFNDNLIFTLADHIMFSMKRQKEHININLPLAHEVKHMYPTEIKIGEYALKIIKEKLNAELPKQEAAIITLHVIDYGLVDNQLTNSNSQSRIDQCAEIVEECMNIKIDKEGFNYSRFVSHMYYLLDRVANNKEIKTQNQKMFDQLILEYPQTYECAIRICKALEIKLNDEELLYLILHVNRLSSREETL</sequence>
<dbReference type="PROSITE" id="PS51372">
    <property type="entry name" value="PRD_2"/>
    <property type="match status" value="2"/>
</dbReference>
<dbReference type="STRING" id="1034346.GCA_000313565_01477"/>
<dbReference type="Gene3D" id="1.10.1790.10">
    <property type="entry name" value="PRD domain"/>
    <property type="match status" value="2"/>
</dbReference>
<keyword evidence="3" id="KW-0804">Transcription</keyword>
<gene>
    <name evidence="5" type="ORF">DES51_12120</name>
</gene>
<feature type="domain" description="PRD" evidence="4">
    <location>
        <begin position="166"/>
        <end position="271"/>
    </location>
</feature>
<protein>
    <submittedName>
        <fullName evidence="5">BglG family transcriptional antiterminator</fullName>
    </submittedName>
</protein>
<keyword evidence="1" id="KW-0677">Repeat</keyword>
<evidence type="ECO:0000259" key="4">
    <source>
        <dbReference type="PROSITE" id="PS51372"/>
    </source>
</evidence>
<comment type="caution">
    <text evidence="5">The sequence shown here is derived from an EMBL/GenBank/DDBJ whole genome shotgun (WGS) entry which is preliminary data.</text>
</comment>
<dbReference type="RefSeq" id="WP_022937780.1">
    <property type="nucleotide sequence ID" value="NZ_CABKRQ010000003.1"/>
</dbReference>
<proteinExistence type="predicted"/>
<accession>A0A318KHR8</accession>
<dbReference type="PANTHER" id="PTHR30185">
    <property type="entry name" value="CRYPTIC BETA-GLUCOSIDE BGL OPERON ANTITERMINATOR"/>
    <property type="match status" value="1"/>
</dbReference>
<dbReference type="OrthoDB" id="9813552at2"/>
<evidence type="ECO:0000313" key="5">
    <source>
        <dbReference type="EMBL" id="PXX75037.1"/>
    </source>
</evidence>
<dbReference type="GO" id="GO:0006355">
    <property type="term" value="P:regulation of DNA-templated transcription"/>
    <property type="evidence" value="ECO:0007669"/>
    <property type="project" value="InterPro"/>
</dbReference>
<dbReference type="Pfam" id="PF00874">
    <property type="entry name" value="PRD"/>
    <property type="match status" value="2"/>
</dbReference>
<dbReference type="Pfam" id="PF03123">
    <property type="entry name" value="CAT_RBD"/>
    <property type="match status" value="1"/>
</dbReference>
<dbReference type="SUPFAM" id="SSF50151">
    <property type="entry name" value="SacY-like RNA-binding domain"/>
    <property type="match status" value="1"/>
</dbReference>
<dbReference type="InterPro" id="IPR011608">
    <property type="entry name" value="PRD"/>
</dbReference>
<dbReference type="Gene3D" id="2.30.24.10">
    <property type="entry name" value="CAT RNA-binding domain"/>
    <property type="match status" value="1"/>
</dbReference>
<organism evidence="5 6">
    <name type="scientific">Dielma fastidiosa</name>
    <dbReference type="NCBI Taxonomy" id="1034346"/>
    <lineage>
        <taxon>Bacteria</taxon>
        <taxon>Bacillati</taxon>
        <taxon>Bacillota</taxon>
        <taxon>Erysipelotrichia</taxon>
        <taxon>Erysipelotrichales</taxon>
        <taxon>Erysipelotrichaceae</taxon>
        <taxon>Dielma</taxon>
    </lineage>
</organism>
<dbReference type="PANTHER" id="PTHR30185:SF18">
    <property type="entry name" value="TRANSCRIPTIONAL REGULATOR MTLR"/>
    <property type="match status" value="1"/>
</dbReference>
<dbReference type="SMART" id="SM01061">
    <property type="entry name" value="CAT_RBD"/>
    <property type="match status" value="1"/>
</dbReference>
<evidence type="ECO:0000256" key="2">
    <source>
        <dbReference type="ARBA" id="ARBA00023015"/>
    </source>
</evidence>
<evidence type="ECO:0000256" key="3">
    <source>
        <dbReference type="ARBA" id="ARBA00023163"/>
    </source>
</evidence>
<keyword evidence="2" id="KW-0805">Transcription regulation</keyword>
<dbReference type="Proteomes" id="UP000247612">
    <property type="component" value="Unassembled WGS sequence"/>
</dbReference>
<dbReference type="InterPro" id="IPR050661">
    <property type="entry name" value="BglG_antiterminators"/>
</dbReference>
<dbReference type="AlphaFoldDB" id="A0A318KHR8"/>
<dbReference type="InterPro" id="IPR004341">
    <property type="entry name" value="CAT_RNA-bd_dom"/>
</dbReference>
<evidence type="ECO:0000256" key="1">
    <source>
        <dbReference type="ARBA" id="ARBA00022737"/>
    </source>
</evidence>
<dbReference type="GO" id="GO:0003723">
    <property type="term" value="F:RNA binding"/>
    <property type="evidence" value="ECO:0007669"/>
    <property type="project" value="InterPro"/>
</dbReference>
<keyword evidence="6" id="KW-1185">Reference proteome</keyword>
<reference evidence="5 6" key="1">
    <citation type="submission" date="2018-05" db="EMBL/GenBank/DDBJ databases">
        <title>Genomic Encyclopedia of Type Strains, Phase IV (KMG-IV): sequencing the most valuable type-strain genomes for metagenomic binning, comparative biology and taxonomic classification.</title>
        <authorList>
            <person name="Goeker M."/>
        </authorList>
    </citation>
    <scope>NUCLEOTIDE SEQUENCE [LARGE SCALE GENOMIC DNA]</scope>
    <source>
        <strain evidence="5 6">JC118</strain>
    </source>
</reference>
<dbReference type="InterPro" id="IPR036650">
    <property type="entry name" value="CAT_RNA-bd_dom_sf"/>
</dbReference>
<feature type="domain" description="PRD" evidence="4">
    <location>
        <begin position="60"/>
        <end position="165"/>
    </location>
</feature>